<gene>
    <name evidence="1" type="ORF">DCS_04533</name>
</gene>
<dbReference type="Proteomes" id="UP000076580">
    <property type="component" value="Chromosome 02"/>
</dbReference>
<dbReference type="PANTHER" id="PTHR14614">
    <property type="entry name" value="HEPATOCELLULAR CARCINOMA-ASSOCIATED ANTIGEN"/>
    <property type="match status" value="1"/>
</dbReference>
<dbReference type="InterPro" id="IPR019410">
    <property type="entry name" value="Methyltransf_16"/>
</dbReference>
<sequence>MGRTVSLLMSLPPCRTATGSQIASALRSLHREFCPLPAASDFHLRTAHDAVAQTDSGYVTEDEIGGQDGDRTLRDDPVERDAAVRWLTGFIGRADELAIDEELRDQLVEDACFILSHLTGTKGGHADREEDLGMTREFVFDVFGDAGIKVTAELLDTPMQTTQDHTDVGMQTWGASVAMSELLCHAPGRFGLEKETLDSPRRIVEFGAGTGLVTLVLARLLPLMTDAWPSHRLVATDYHPAVLQNLERNIGSHAAKGMNTAPSEACHLDWSAPTHKRPLDKAADFIFAADVAYAPEHALWLRDCAGRMLAPDGIFWLMVSVRPNGKFEQISDSVEASFADDGESIGRDGRILTLMSVEKVDKHKAGRGDEVGYKLYKIGWAQA</sequence>
<comment type="caution">
    <text evidence="1">The sequence shown here is derived from an EMBL/GenBank/DDBJ whole genome shotgun (WGS) entry which is preliminary data.</text>
</comment>
<dbReference type="EMBL" id="LAYC01000002">
    <property type="protein sequence ID" value="KYK57523.1"/>
    <property type="molecule type" value="Genomic_DNA"/>
</dbReference>
<dbReference type="InterPro" id="IPR029063">
    <property type="entry name" value="SAM-dependent_MTases_sf"/>
</dbReference>
<dbReference type="STRING" id="98403.A0A151GK78"/>
<keyword evidence="2" id="KW-1185">Reference proteome</keyword>
<dbReference type="Pfam" id="PF10294">
    <property type="entry name" value="Methyltransf_16"/>
    <property type="match status" value="1"/>
</dbReference>
<organism evidence="1 2">
    <name type="scientific">Drechmeria coniospora</name>
    <name type="common">Nematophagous fungus</name>
    <name type="synonym">Meria coniospora</name>
    <dbReference type="NCBI Taxonomy" id="98403"/>
    <lineage>
        <taxon>Eukaryota</taxon>
        <taxon>Fungi</taxon>
        <taxon>Dikarya</taxon>
        <taxon>Ascomycota</taxon>
        <taxon>Pezizomycotina</taxon>
        <taxon>Sordariomycetes</taxon>
        <taxon>Hypocreomycetidae</taxon>
        <taxon>Hypocreales</taxon>
        <taxon>Ophiocordycipitaceae</taxon>
        <taxon>Drechmeria</taxon>
    </lineage>
</organism>
<dbReference type="GO" id="GO:0032259">
    <property type="term" value="P:methylation"/>
    <property type="evidence" value="ECO:0007669"/>
    <property type="project" value="UniProtKB-KW"/>
</dbReference>
<accession>A0A151GK78</accession>
<dbReference type="GO" id="GO:0008757">
    <property type="term" value="F:S-adenosylmethionine-dependent methyltransferase activity"/>
    <property type="evidence" value="ECO:0007669"/>
    <property type="project" value="UniProtKB-ARBA"/>
</dbReference>
<keyword evidence="1" id="KW-0489">Methyltransferase</keyword>
<dbReference type="PANTHER" id="PTHR14614:SF147">
    <property type="entry name" value="S-ADENOSYLMETHIONINE-DEPENDENT METHYLTRANSFERASE OF THE SEVEN BETA-STRAND FAMILY"/>
    <property type="match status" value="1"/>
</dbReference>
<evidence type="ECO:0000313" key="1">
    <source>
        <dbReference type="EMBL" id="KYK57523.1"/>
    </source>
</evidence>
<dbReference type="CDD" id="cd02440">
    <property type="entry name" value="AdoMet_MTases"/>
    <property type="match status" value="1"/>
</dbReference>
<keyword evidence="1" id="KW-0808">Transferase</keyword>
<dbReference type="AlphaFoldDB" id="A0A151GK78"/>
<dbReference type="SUPFAM" id="SSF53335">
    <property type="entry name" value="S-adenosyl-L-methionine-dependent methyltransferases"/>
    <property type="match status" value="1"/>
</dbReference>
<reference evidence="1 2" key="1">
    <citation type="journal article" date="2016" name="Sci. Rep.">
        <title>Insights into Adaptations to a Near-Obligate Nematode Endoparasitic Lifestyle from the Finished Genome of Drechmeria coniospora.</title>
        <authorList>
            <person name="Zhang L."/>
            <person name="Zhou Z."/>
            <person name="Guo Q."/>
            <person name="Fokkens L."/>
            <person name="Miskei M."/>
            <person name="Pocsi I."/>
            <person name="Zhang W."/>
            <person name="Chen M."/>
            <person name="Wang L."/>
            <person name="Sun Y."/>
            <person name="Donzelli B.G."/>
            <person name="Gibson D.M."/>
            <person name="Nelson D.R."/>
            <person name="Luo J.G."/>
            <person name="Rep M."/>
            <person name="Liu H."/>
            <person name="Yang S."/>
            <person name="Wang J."/>
            <person name="Krasnoff S.B."/>
            <person name="Xu Y."/>
            <person name="Molnar I."/>
            <person name="Lin M."/>
        </authorList>
    </citation>
    <scope>NUCLEOTIDE SEQUENCE [LARGE SCALE GENOMIC DNA]</scope>
    <source>
        <strain evidence="1 2">ARSEF 6962</strain>
    </source>
</reference>
<dbReference type="RefSeq" id="XP_040656875.1">
    <property type="nucleotide sequence ID" value="XM_040801842.1"/>
</dbReference>
<dbReference type="Gene3D" id="3.40.50.150">
    <property type="entry name" value="Vaccinia Virus protein VP39"/>
    <property type="match status" value="1"/>
</dbReference>
<dbReference type="InParanoid" id="A0A151GK78"/>
<protein>
    <submittedName>
        <fullName evidence="1">Putative S-adenosylmethionine-dependent methyltransferase</fullName>
    </submittedName>
</protein>
<evidence type="ECO:0000313" key="2">
    <source>
        <dbReference type="Proteomes" id="UP000076580"/>
    </source>
</evidence>
<name>A0A151GK78_DRECN</name>
<dbReference type="GeneID" id="63717176"/>
<proteinExistence type="predicted"/>